<dbReference type="EMBL" id="JBHLUU010000096">
    <property type="protein sequence ID" value="MFC0476222.1"/>
    <property type="molecule type" value="Genomic_DNA"/>
</dbReference>
<keyword evidence="3" id="KW-1185">Reference proteome</keyword>
<gene>
    <name evidence="2" type="ORF">ACFFHF_13365</name>
</gene>
<dbReference type="PROSITE" id="PS51186">
    <property type="entry name" value="GNAT"/>
    <property type="match status" value="1"/>
</dbReference>
<feature type="domain" description="N-acetyltransferase" evidence="1">
    <location>
        <begin position="1"/>
        <end position="144"/>
    </location>
</feature>
<evidence type="ECO:0000313" key="2">
    <source>
        <dbReference type="EMBL" id="MFC0476222.1"/>
    </source>
</evidence>
<protein>
    <submittedName>
        <fullName evidence="2">GNAT family N-acetyltransferase</fullName>
    </submittedName>
</protein>
<accession>A0ABV6KTA0</accession>
<reference evidence="2 3" key="1">
    <citation type="submission" date="2024-09" db="EMBL/GenBank/DDBJ databases">
        <authorList>
            <person name="Sun Q."/>
            <person name="Mori K."/>
        </authorList>
    </citation>
    <scope>NUCLEOTIDE SEQUENCE [LARGE SCALE GENOMIC DNA]</scope>
    <source>
        <strain evidence="2 3">CGMCC 1.9126</strain>
    </source>
</reference>
<proteinExistence type="predicted"/>
<dbReference type="RefSeq" id="WP_377058360.1">
    <property type="nucleotide sequence ID" value="NZ_JBHLUU010000096.1"/>
</dbReference>
<comment type="caution">
    <text evidence="2">The sequence shown here is derived from an EMBL/GenBank/DDBJ whole genome shotgun (WGS) entry which is preliminary data.</text>
</comment>
<evidence type="ECO:0000313" key="3">
    <source>
        <dbReference type="Proteomes" id="UP001589738"/>
    </source>
</evidence>
<dbReference type="InterPro" id="IPR039143">
    <property type="entry name" value="GNPNAT1-like"/>
</dbReference>
<dbReference type="InterPro" id="IPR016181">
    <property type="entry name" value="Acyl_CoA_acyltransferase"/>
</dbReference>
<dbReference type="Pfam" id="PF13673">
    <property type="entry name" value="Acetyltransf_10"/>
    <property type="match status" value="1"/>
</dbReference>
<evidence type="ECO:0000259" key="1">
    <source>
        <dbReference type="PROSITE" id="PS51186"/>
    </source>
</evidence>
<dbReference type="Proteomes" id="UP001589738">
    <property type="component" value="Unassembled WGS sequence"/>
</dbReference>
<dbReference type="SUPFAM" id="SSF55729">
    <property type="entry name" value="Acyl-CoA N-acyltransferases (Nat)"/>
    <property type="match status" value="1"/>
</dbReference>
<name>A0ABV6KTA0_9BACI</name>
<dbReference type="PANTHER" id="PTHR13355:SF9">
    <property type="entry name" value="ACETYLTRANSFERASE BSU40680-RELATED"/>
    <property type="match status" value="1"/>
</dbReference>
<dbReference type="PANTHER" id="PTHR13355">
    <property type="entry name" value="GLUCOSAMINE 6-PHOSPHATE N-ACETYLTRANSFERASE"/>
    <property type="match status" value="1"/>
</dbReference>
<dbReference type="Gene3D" id="3.40.630.30">
    <property type="match status" value="1"/>
</dbReference>
<dbReference type="CDD" id="cd04301">
    <property type="entry name" value="NAT_SF"/>
    <property type="match status" value="1"/>
</dbReference>
<organism evidence="2 3">
    <name type="scientific">Robertmurraya beringensis</name>
    <dbReference type="NCBI Taxonomy" id="641660"/>
    <lineage>
        <taxon>Bacteria</taxon>
        <taxon>Bacillati</taxon>
        <taxon>Bacillota</taxon>
        <taxon>Bacilli</taxon>
        <taxon>Bacillales</taxon>
        <taxon>Bacillaceae</taxon>
        <taxon>Robertmurraya</taxon>
    </lineage>
</organism>
<dbReference type="InterPro" id="IPR000182">
    <property type="entry name" value="GNAT_dom"/>
</dbReference>
<sequence>MFSKRITHQEDLQKAFSIREKVFVDEQDVPLEEEFDQFDTLGADCEHILVYYQEDAVGTGRVRFVDHFGKLERICILEEYRKYGLGKLIISTLEEIALEKGMTHAKLHGQTQAEGFYKKLGYHTASDVFMDANIPHVLMKKELTK</sequence>